<gene>
    <name evidence="2" type="ordered locus">TERTU_4438</name>
</gene>
<dbReference type="RefSeq" id="WP_015819758.1">
    <property type="nucleotide sequence ID" value="NC_012997.1"/>
</dbReference>
<feature type="transmembrane region" description="Helical" evidence="1">
    <location>
        <begin position="105"/>
        <end position="127"/>
    </location>
</feature>
<sequence>MGYIIPFVCFVVTTFAYAFCWHLVVFKKVYDDIGIYNREQPIIPIGVLTVFIQGAIFLFLYSRVSFGVSALWQGVVLGLLLGLFEYCSGSLVFSAKRKIEKHAKWLIIQLFLSASLFPISGAVAGYLCGIA</sequence>
<feature type="transmembrane region" description="Helical" evidence="1">
    <location>
        <begin position="6"/>
        <end position="30"/>
    </location>
</feature>
<evidence type="ECO:0000313" key="2">
    <source>
        <dbReference type="EMBL" id="ACR13643.1"/>
    </source>
</evidence>
<dbReference type="OrthoDB" id="1551295at2"/>
<feature type="transmembrane region" description="Helical" evidence="1">
    <location>
        <begin position="42"/>
        <end position="64"/>
    </location>
</feature>
<keyword evidence="1" id="KW-0472">Membrane</keyword>
<proteinExistence type="predicted"/>
<reference evidence="2 3" key="1">
    <citation type="journal article" date="2009" name="PLoS ONE">
        <title>The complete genome of Teredinibacter turnerae T7901: an intracellular endosymbiont of marine wood-boring bivalves (shipworms).</title>
        <authorList>
            <person name="Yang J.C."/>
            <person name="Madupu R."/>
            <person name="Durkin A.S."/>
            <person name="Ekborg N.A."/>
            <person name="Pedamallu C.S."/>
            <person name="Hostetler J.B."/>
            <person name="Radune D."/>
            <person name="Toms B.S."/>
            <person name="Henrissat B."/>
            <person name="Coutinho P.M."/>
            <person name="Schwarz S."/>
            <person name="Field L."/>
            <person name="Trindade-Silva A.E."/>
            <person name="Soares C.A.G."/>
            <person name="Elshahawi S."/>
            <person name="Hanora A."/>
            <person name="Schmidt E.W."/>
            <person name="Haygood M.G."/>
            <person name="Posfai J."/>
            <person name="Benner J."/>
            <person name="Madinger C."/>
            <person name="Nove J."/>
            <person name="Anton B."/>
            <person name="Chaudhary K."/>
            <person name="Foster J."/>
            <person name="Holman A."/>
            <person name="Kumar S."/>
            <person name="Lessard P.A."/>
            <person name="Luyten Y.A."/>
            <person name="Slatko B."/>
            <person name="Wood N."/>
            <person name="Wu B."/>
            <person name="Teplitski M."/>
            <person name="Mougous J.D."/>
            <person name="Ward N."/>
            <person name="Eisen J.A."/>
            <person name="Badger J.H."/>
            <person name="Distel D.L."/>
        </authorList>
    </citation>
    <scope>NUCLEOTIDE SEQUENCE [LARGE SCALE GENOMIC DNA]</scope>
    <source>
        <strain evidence="3">ATCC 39867 / T7901</strain>
    </source>
</reference>
<organism evidence="2 3">
    <name type="scientific">Teredinibacter turnerae (strain ATCC 39867 / T7901)</name>
    <dbReference type="NCBI Taxonomy" id="377629"/>
    <lineage>
        <taxon>Bacteria</taxon>
        <taxon>Pseudomonadati</taxon>
        <taxon>Pseudomonadota</taxon>
        <taxon>Gammaproteobacteria</taxon>
        <taxon>Cellvibrionales</taxon>
        <taxon>Cellvibrionaceae</taxon>
        <taxon>Teredinibacter</taxon>
    </lineage>
</organism>
<dbReference type="KEGG" id="ttu:TERTU_4438"/>
<evidence type="ECO:0000256" key="1">
    <source>
        <dbReference type="SAM" id="Phobius"/>
    </source>
</evidence>
<dbReference type="Proteomes" id="UP000009080">
    <property type="component" value="Chromosome"/>
</dbReference>
<feature type="transmembrane region" description="Helical" evidence="1">
    <location>
        <begin position="70"/>
        <end position="93"/>
    </location>
</feature>
<keyword evidence="3" id="KW-1185">Reference proteome</keyword>
<evidence type="ECO:0000313" key="3">
    <source>
        <dbReference type="Proteomes" id="UP000009080"/>
    </source>
</evidence>
<keyword evidence="1" id="KW-1133">Transmembrane helix</keyword>
<keyword evidence="1" id="KW-0812">Transmembrane</keyword>
<name>C5BJ36_TERTT</name>
<protein>
    <submittedName>
        <fullName evidence="2">Uncharacterized protein</fullName>
    </submittedName>
</protein>
<dbReference type="AlphaFoldDB" id="C5BJ36"/>
<dbReference type="HOGENOM" id="CLU_1926564_0_0_6"/>
<accession>C5BJ36</accession>
<dbReference type="EMBL" id="CP001614">
    <property type="protein sequence ID" value="ACR13643.1"/>
    <property type="molecule type" value="Genomic_DNA"/>
</dbReference>